<dbReference type="SUPFAM" id="SSF51161">
    <property type="entry name" value="Trimeric LpxA-like enzymes"/>
    <property type="match status" value="1"/>
</dbReference>
<comment type="similarity">
    <text evidence="1">Belongs to the transferase hexapeptide repeat family.</text>
</comment>
<dbReference type="EMBL" id="VSIJ01000016">
    <property type="protein sequence ID" value="TXX66739.1"/>
    <property type="molecule type" value="Genomic_DNA"/>
</dbReference>
<gene>
    <name evidence="4" type="ORF">BC353_09440</name>
    <name evidence="5" type="ORF">FXF03_04210</name>
</gene>
<dbReference type="InterPro" id="IPR050179">
    <property type="entry name" value="Trans_hexapeptide_repeat"/>
</dbReference>
<dbReference type="CDD" id="cd03360">
    <property type="entry name" value="LbH_AT_putative"/>
    <property type="match status" value="1"/>
</dbReference>
<evidence type="ECO:0000259" key="3">
    <source>
        <dbReference type="Pfam" id="PF17836"/>
    </source>
</evidence>
<dbReference type="InterPro" id="IPR041561">
    <property type="entry name" value="PglD_N"/>
</dbReference>
<dbReference type="RefSeq" id="WP_114807020.1">
    <property type="nucleotide sequence ID" value="NZ_CP046737.1"/>
</dbReference>
<evidence type="ECO:0000313" key="5">
    <source>
        <dbReference type="EMBL" id="TXX66739.1"/>
    </source>
</evidence>
<protein>
    <submittedName>
        <fullName evidence="5">Sugar O-acyltransferase</fullName>
    </submittedName>
</protein>
<dbReference type="EMBL" id="MCBA01000057">
    <property type="protein sequence ID" value="RGP90131.1"/>
    <property type="molecule type" value="Genomic_DNA"/>
</dbReference>
<evidence type="ECO:0000256" key="2">
    <source>
        <dbReference type="PIRSR" id="PIRSR620019-1"/>
    </source>
</evidence>
<comment type="caution">
    <text evidence="4">The sequence shown here is derived from an EMBL/GenBank/DDBJ whole genome shotgun (WGS) entry which is preliminary data.</text>
</comment>
<sequence>MKKIAIFGFGGHASEIIDICDALGYEDIVLLVLPSDTPESSSSFKYVNEEDIPTLQKEGYSFAIGMADGKIRNKIYKQYNELNYPALIHPDTSFGKRQLQVVENTPGTIVAAGTRFMSSIQLGKFCVFGLNCTVGHDSIFEDFVSVMPGVNISGNVHVKKFAYIGSGAVVLQGTNKKKITLNEGLVVGAGAVVTKSFHTGSVIAGVPAVVKS</sequence>
<dbReference type="PANTHER" id="PTHR43300">
    <property type="entry name" value="ACETYLTRANSFERASE"/>
    <property type="match status" value="1"/>
</dbReference>
<feature type="active site" description="Proton acceptor" evidence="2">
    <location>
        <position position="136"/>
    </location>
</feature>
<dbReference type="PANTHER" id="PTHR43300:SF7">
    <property type="entry name" value="UDP-N-ACETYLBACILLOSAMINE N-ACETYLTRANSFERASE"/>
    <property type="match status" value="1"/>
</dbReference>
<dbReference type="Gene3D" id="3.40.50.20">
    <property type="match status" value="1"/>
</dbReference>
<evidence type="ECO:0000313" key="4">
    <source>
        <dbReference type="EMBL" id="RGP90131.1"/>
    </source>
</evidence>
<reference evidence="4 6" key="1">
    <citation type="journal article" date="2017" name="Emerg. Infect. Dis.">
        <title>Carbapenemase VCC-1-Producing Vibrio cholerae in Coastal Waters of Germany.</title>
        <authorList>
            <person name="Hammerl J.A."/>
            <person name="Jackel C."/>
            <person name="Bortolaia V."/>
            <person name="Schwartz K."/>
            <person name="Bier N."/>
            <person name="Hendriksen R.S."/>
            <person name="Guerra B."/>
            <person name="Strauch E."/>
        </authorList>
    </citation>
    <scope>NUCLEOTIDE SEQUENCE [LARGE SCALE GENOMIC DNA]</scope>
    <source>
        <strain evidence="4 6">VN-2825</strain>
    </source>
</reference>
<dbReference type="Gene3D" id="2.160.10.10">
    <property type="entry name" value="Hexapeptide repeat proteins"/>
    <property type="match status" value="1"/>
</dbReference>
<evidence type="ECO:0000313" key="6">
    <source>
        <dbReference type="Proteomes" id="UP000266701"/>
    </source>
</evidence>
<reference evidence="5 7" key="2">
    <citation type="submission" date="2019-06" db="EMBL/GenBank/DDBJ databases">
        <title>Vibrio cholerae phylogeny based on whole-genome sequencing reveals genetic diversity and population strucutre.</title>
        <authorList>
            <person name="Zhiqiu Y."/>
            <person name="Bin L."/>
            <person name="Lingyan J."/>
        </authorList>
    </citation>
    <scope>NUCLEOTIDE SEQUENCE [LARGE SCALE GENOMIC DNA]</scope>
    <source>
        <strain evidence="5 7">N2814</strain>
    </source>
</reference>
<feature type="site" description="Increases basicity of active site His" evidence="2">
    <location>
        <position position="137"/>
    </location>
</feature>
<evidence type="ECO:0000313" key="7">
    <source>
        <dbReference type="Proteomes" id="UP000323819"/>
    </source>
</evidence>
<dbReference type="InterPro" id="IPR011004">
    <property type="entry name" value="Trimer_LpxA-like_sf"/>
</dbReference>
<proteinExistence type="inferred from homology"/>
<dbReference type="Proteomes" id="UP000266701">
    <property type="component" value="Unassembled WGS sequence"/>
</dbReference>
<dbReference type="Proteomes" id="UP000323819">
    <property type="component" value="Unassembled WGS sequence"/>
</dbReference>
<dbReference type="AlphaFoldDB" id="A0A395TZG4"/>
<accession>A0A395TZG4</accession>
<name>A0A395TZG4_VIBCL</name>
<feature type="domain" description="PglD N-terminal" evidence="3">
    <location>
        <begin position="3"/>
        <end position="78"/>
    </location>
</feature>
<dbReference type="Pfam" id="PF17836">
    <property type="entry name" value="PglD_N"/>
    <property type="match status" value="1"/>
</dbReference>
<evidence type="ECO:0000256" key="1">
    <source>
        <dbReference type="ARBA" id="ARBA00007274"/>
    </source>
</evidence>
<dbReference type="InterPro" id="IPR020019">
    <property type="entry name" value="AcTrfase_PglD-like"/>
</dbReference>
<organism evidence="4 6">
    <name type="scientific">Vibrio cholerae</name>
    <dbReference type="NCBI Taxonomy" id="666"/>
    <lineage>
        <taxon>Bacteria</taxon>
        <taxon>Pseudomonadati</taxon>
        <taxon>Pseudomonadota</taxon>
        <taxon>Gammaproteobacteria</taxon>
        <taxon>Vibrionales</taxon>
        <taxon>Vibrionaceae</taxon>
        <taxon>Vibrio</taxon>
    </lineage>
</organism>